<dbReference type="PANTHER" id="PTHR23515">
    <property type="entry name" value="HIGH-AFFINITY NITRATE TRANSPORTER 2.3"/>
    <property type="match status" value="1"/>
</dbReference>
<feature type="transmembrane region" description="Helical" evidence="7">
    <location>
        <begin position="327"/>
        <end position="351"/>
    </location>
</feature>
<feature type="transmembrane region" description="Helical" evidence="7">
    <location>
        <begin position="450"/>
        <end position="470"/>
    </location>
</feature>
<dbReference type="SUPFAM" id="SSF103473">
    <property type="entry name" value="MFS general substrate transporter"/>
    <property type="match status" value="1"/>
</dbReference>
<dbReference type="Gene3D" id="1.20.1250.20">
    <property type="entry name" value="MFS general substrate transporter like domains"/>
    <property type="match status" value="2"/>
</dbReference>
<evidence type="ECO:0000256" key="7">
    <source>
        <dbReference type="SAM" id="Phobius"/>
    </source>
</evidence>
<dbReference type="AlphaFoldDB" id="A0A8H7UL13"/>
<feature type="transmembrane region" description="Helical" evidence="7">
    <location>
        <begin position="360"/>
        <end position="382"/>
    </location>
</feature>
<evidence type="ECO:0000256" key="4">
    <source>
        <dbReference type="ARBA" id="ARBA00022989"/>
    </source>
</evidence>
<dbReference type="GO" id="GO:0042128">
    <property type="term" value="P:nitrate assimilation"/>
    <property type="evidence" value="ECO:0007669"/>
    <property type="project" value="UniProtKB-KW"/>
</dbReference>
<reference evidence="9" key="1">
    <citation type="submission" date="2020-12" db="EMBL/GenBank/DDBJ databases">
        <title>Metabolic potential, ecology and presence of endohyphal bacteria is reflected in genomic diversity of Mucoromycotina.</title>
        <authorList>
            <person name="Muszewska A."/>
            <person name="Okrasinska A."/>
            <person name="Steczkiewicz K."/>
            <person name="Drgas O."/>
            <person name="Orlowska M."/>
            <person name="Perlinska-Lenart U."/>
            <person name="Aleksandrzak-Piekarczyk T."/>
            <person name="Szatraj K."/>
            <person name="Zielenkiewicz U."/>
            <person name="Pilsyk S."/>
            <person name="Malc E."/>
            <person name="Mieczkowski P."/>
            <person name="Kruszewska J.S."/>
            <person name="Biernat P."/>
            <person name="Pawlowska J."/>
        </authorList>
    </citation>
    <scope>NUCLEOTIDE SEQUENCE</scope>
    <source>
        <strain evidence="9">WA0000051536</strain>
    </source>
</reference>
<evidence type="ECO:0000256" key="6">
    <source>
        <dbReference type="ARBA" id="ARBA00023136"/>
    </source>
</evidence>
<comment type="subcellular location">
    <subcellularLocation>
        <location evidence="1">Membrane</location>
        <topology evidence="1">Multi-pass membrane protein</topology>
    </subcellularLocation>
</comment>
<evidence type="ECO:0000313" key="10">
    <source>
        <dbReference type="Proteomes" id="UP000612746"/>
    </source>
</evidence>
<dbReference type="GO" id="GO:0016020">
    <property type="term" value="C:membrane"/>
    <property type="evidence" value="ECO:0007669"/>
    <property type="project" value="UniProtKB-SubCell"/>
</dbReference>
<name>A0A8H7UL13_9FUNG</name>
<dbReference type="OrthoDB" id="434240at2759"/>
<dbReference type="InterPro" id="IPR020846">
    <property type="entry name" value="MFS_dom"/>
</dbReference>
<evidence type="ECO:0000256" key="1">
    <source>
        <dbReference type="ARBA" id="ARBA00004141"/>
    </source>
</evidence>
<protein>
    <recommendedName>
        <fullName evidence="8">Major facilitator superfamily (MFS) profile domain-containing protein</fullName>
    </recommendedName>
</protein>
<dbReference type="Proteomes" id="UP000612746">
    <property type="component" value="Unassembled WGS sequence"/>
</dbReference>
<keyword evidence="6 7" id="KW-0472">Membrane</keyword>
<keyword evidence="4 7" id="KW-1133">Transmembrane helix</keyword>
<accession>A0A8H7UL13</accession>
<gene>
    <name evidence="9" type="ORF">INT44_005734</name>
</gene>
<organism evidence="9 10">
    <name type="scientific">Umbelopsis vinacea</name>
    <dbReference type="NCBI Taxonomy" id="44442"/>
    <lineage>
        <taxon>Eukaryota</taxon>
        <taxon>Fungi</taxon>
        <taxon>Fungi incertae sedis</taxon>
        <taxon>Mucoromycota</taxon>
        <taxon>Mucoromycotina</taxon>
        <taxon>Umbelopsidomycetes</taxon>
        <taxon>Umbelopsidales</taxon>
        <taxon>Umbelopsidaceae</taxon>
        <taxon>Umbelopsis</taxon>
    </lineage>
</organism>
<feature type="transmembrane region" description="Helical" evidence="7">
    <location>
        <begin position="107"/>
        <end position="125"/>
    </location>
</feature>
<sequence>MDSFSRTLQTDSHGKASTIKLFSFARPHMRALHLGWISFMTAFLAWYSIPPLISIIQADLGLSAVCIVVLVAHKTDVYDSNVVAVAATIAARLFVGPLCERFGPRKVMAGLLLVGAIPTAMVGLVKTASGLIALRFFIGILGATFVPCQFWATQMFSSNVVGTANALAGGWGNMGGGITYLIMPPIYNGIYSHIPNSTAWKAVYIIPAVDIFFSDDCPEGKWHSVRQVTNDQVPADANKEDMEKMPQVAEYEDVANSDEDSISLTSVNSHKSFATSVAVFLRTLVRPPVLILLVQYACSFGLELSVDNIIAALFHNRFQLNLTTSSYIGSVFGLMNLFSRLSGGLFADYLFRKWKLPGRILAQIILLTCEGCFLIGFSYSLGRLDSSIGMMVLFSFFVQSTCGSTFALAPYVDPENVGTVMGIIGAGGSLGGLCFNFLFRSYGVDYHSAFLILGIVALVAGIPGSLLLRVQGRMLHNLRSTK</sequence>
<evidence type="ECO:0000256" key="2">
    <source>
        <dbReference type="ARBA" id="ARBA00008432"/>
    </source>
</evidence>
<evidence type="ECO:0000259" key="8">
    <source>
        <dbReference type="PROSITE" id="PS50850"/>
    </source>
</evidence>
<dbReference type="InterPro" id="IPR044772">
    <property type="entry name" value="NO3_transporter"/>
</dbReference>
<keyword evidence="10" id="KW-1185">Reference proteome</keyword>
<feature type="transmembrane region" description="Helical" evidence="7">
    <location>
        <begin position="388"/>
        <end position="412"/>
    </location>
</feature>
<evidence type="ECO:0000256" key="3">
    <source>
        <dbReference type="ARBA" id="ARBA00022692"/>
    </source>
</evidence>
<feature type="transmembrane region" description="Helical" evidence="7">
    <location>
        <begin position="164"/>
        <end position="183"/>
    </location>
</feature>
<proteinExistence type="inferred from homology"/>
<feature type="domain" description="Major facilitator superfamily (MFS) profile" evidence="8">
    <location>
        <begin position="289"/>
        <end position="482"/>
    </location>
</feature>
<keyword evidence="3 7" id="KW-0812">Transmembrane</keyword>
<dbReference type="GO" id="GO:0015112">
    <property type="term" value="F:nitrate transmembrane transporter activity"/>
    <property type="evidence" value="ECO:0007669"/>
    <property type="project" value="InterPro"/>
</dbReference>
<dbReference type="InterPro" id="IPR011701">
    <property type="entry name" value="MFS"/>
</dbReference>
<evidence type="ECO:0000313" key="9">
    <source>
        <dbReference type="EMBL" id="KAG2182754.1"/>
    </source>
</evidence>
<comment type="similarity">
    <text evidence="2">Belongs to the major facilitator superfamily. Nitrate/nitrite porter (TC 2.A.1.8) family.</text>
</comment>
<feature type="transmembrane region" description="Helical" evidence="7">
    <location>
        <begin position="31"/>
        <end position="49"/>
    </location>
</feature>
<dbReference type="Pfam" id="PF07690">
    <property type="entry name" value="MFS_1"/>
    <property type="match status" value="1"/>
</dbReference>
<keyword evidence="5" id="KW-0534">Nitrate assimilation</keyword>
<dbReference type="EMBL" id="JAEPRA010000007">
    <property type="protein sequence ID" value="KAG2182754.1"/>
    <property type="molecule type" value="Genomic_DNA"/>
</dbReference>
<comment type="caution">
    <text evidence="9">The sequence shown here is derived from an EMBL/GenBank/DDBJ whole genome shotgun (WGS) entry which is preliminary data.</text>
</comment>
<evidence type="ECO:0000256" key="5">
    <source>
        <dbReference type="ARBA" id="ARBA00023063"/>
    </source>
</evidence>
<feature type="transmembrane region" description="Helical" evidence="7">
    <location>
        <begin position="419"/>
        <end position="438"/>
    </location>
</feature>
<dbReference type="InterPro" id="IPR036259">
    <property type="entry name" value="MFS_trans_sf"/>
</dbReference>
<dbReference type="PROSITE" id="PS50850">
    <property type="entry name" value="MFS"/>
    <property type="match status" value="1"/>
</dbReference>
<feature type="transmembrane region" description="Helical" evidence="7">
    <location>
        <begin position="132"/>
        <end position="152"/>
    </location>
</feature>